<dbReference type="EMBL" id="BMAR01000018">
    <property type="protein sequence ID" value="GFR47551.1"/>
    <property type="molecule type" value="Genomic_DNA"/>
</dbReference>
<reference evidence="3 4" key="1">
    <citation type="journal article" date="2021" name="Sci. Rep.">
        <title>Genome sequencing of the multicellular alga Astrephomene provides insights into convergent evolution of germ-soma differentiation.</title>
        <authorList>
            <person name="Yamashita S."/>
            <person name="Yamamoto K."/>
            <person name="Matsuzaki R."/>
            <person name="Suzuki S."/>
            <person name="Yamaguchi H."/>
            <person name="Hirooka S."/>
            <person name="Minakuchi Y."/>
            <person name="Miyagishima S."/>
            <person name="Kawachi M."/>
            <person name="Toyoda A."/>
            <person name="Nozaki H."/>
        </authorList>
    </citation>
    <scope>NUCLEOTIDE SEQUENCE [LARGE SCALE GENOMIC DNA]</scope>
    <source>
        <strain evidence="3 4">NIES-4017</strain>
    </source>
</reference>
<proteinExistence type="predicted"/>
<dbReference type="AlphaFoldDB" id="A0AAD3DXD7"/>
<feature type="transmembrane region" description="Helical" evidence="2">
    <location>
        <begin position="410"/>
        <end position="430"/>
    </location>
</feature>
<keyword evidence="4" id="KW-1185">Reference proteome</keyword>
<feature type="region of interest" description="Disordered" evidence="1">
    <location>
        <begin position="46"/>
        <end position="66"/>
    </location>
</feature>
<comment type="caution">
    <text evidence="3">The sequence shown here is derived from an EMBL/GenBank/DDBJ whole genome shotgun (WGS) entry which is preliminary data.</text>
</comment>
<keyword evidence="2" id="KW-0812">Transmembrane</keyword>
<evidence type="ECO:0000313" key="4">
    <source>
        <dbReference type="Proteomes" id="UP001054857"/>
    </source>
</evidence>
<feature type="region of interest" description="Disordered" evidence="1">
    <location>
        <begin position="1"/>
        <end position="21"/>
    </location>
</feature>
<gene>
    <name evidence="3" type="ORF">Agub_g9276</name>
</gene>
<organism evidence="3 4">
    <name type="scientific">Astrephomene gubernaculifera</name>
    <dbReference type="NCBI Taxonomy" id="47775"/>
    <lineage>
        <taxon>Eukaryota</taxon>
        <taxon>Viridiplantae</taxon>
        <taxon>Chlorophyta</taxon>
        <taxon>core chlorophytes</taxon>
        <taxon>Chlorophyceae</taxon>
        <taxon>CS clade</taxon>
        <taxon>Chlamydomonadales</taxon>
        <taxon>Astrephomenaceae</taxon>
        <taxon>Astrephomene</taxon>
    </lineage>
</organism>
<accession>A0AAD3DXD7</accession>
<sequence>MYEIDVGADLPSGSTRPRHLGSGYDNRVIGGLLLYTTRRALPMPQSLSSSATATGSSASSSSSSVATDASCDGAFSDLDASCHMYELSYLRGGTAATSMLQRMFVGMNDSLAPYGVDPLFLRSSALYREDLTSKMDWYYNTSNTNEVGPTGMPYGFSARPLSGRPPGFPVLVETGLSTHRTAQLVRYLADGNYLDRRQTRDLSAEMLVYNPIVHAFAYFRADFTWDQPGSITGRLSAIGFPAMAYLDSNQTLSDALTAIFAHELLPLWVLAAFFAVVTTVSCVAAVMRAKRHVAAAVDAAAAERNGDAGYKGCTTAAEAAKRKGYPASNDDLVMGVSESLPSFGTLSPGAKQGVVPWAHSSVGRPRSPHIRVLRDEAAEVREERLELHGTAGLTHSNAWFREFARHDGGLLYDIPLAVLLIAVAAFWTAIVEHNLALYSARATYRVYDAMASAPARWLLPVRVEPDAAAASNTSALYAAASNLGLDVPSSP</sequence>
<protein>
    <submittedName>
        <fullName evidence="3">Uncharacterized protein</fullName>
    </submittedName>
</protein>
<dbReference type="Proteomes" id="UP001054857">
    <property type="component" value="Unassembled WGS sequence"/>
</dbReference>
<evidence type="ECO:0000256" key="1">
    <source>
        <dbReference type="SAM" id="MobiDB-lite"/>
    </source>
</evidence>
<evidence type="ECO:0000313" key="3">
    <source>
        <dbReference type="EMBL" id="GFR47551.1"/>
    </source>
</evidence>
<keyword evidence="2" id="KW-0472">Membrane</keyword>
<name>A0AAD3DXD7_9CHLO</name>
<feature type="non-terminal residue" evidence="3">
    <location>
        <position position="491"/>
    </location>
</feature>
<keyword evidence="2" id="KW-1133">Transmembrane helix</keyword>
<feature type="transmembrane region" description="Helical" evidence="2">
    <location>
        <begin position="265"/>
        <end position="286"/>
    </location>
</feature>
<evidence type="ECO:0000256" key="2">
    <source>
        <dbReference type="SAM" id="Phobius"/>
    </source>
</evidence>